<dbReference type="PROSITE" id="PS50837">
    <property type="entry name" value="NACHT"/>
    <property type="match status" value="1"/>
</dbReference>
<dbReference type="PANTHER" id="PTHR46312">
    <property type="entry name" value="NACHT DOMAIN-CONTAINING PROTEIN"/>
    <property type="match status" value="1"/>
</dbReference>
<protein>
    <recommendedName>
        <fullName evidence="4">NACHT domain-containing protein</fullName>
    </recommendedName>
</protein>
<dbReference type="Gene3D" id="3.40.50.300">
    <property type="entry name" value="P-loop containing nucleotide triphosphate hydrolases"/>
    <property type="match status" value="1"/>
</dbReference>
<proteinExistence type="predicted"/>
<dbReference type="InterPro" id="IPR032675">
    <property type="entry name" value="LRR_dom_sf"/>
</dbReference>
<keyword evidence="3" id="KW-0175">Coiled coil</keyword>
<comment type="caution">
    <text evidence="5">The sequence shown here is derived from an EMBL/GenBank/DDBJ whole genome shotgun (WGS) entry which is preliminary data.</text>
</comment>
<keyword evidence="6" id="KW-1185">Reference proteome</keyword>
<dbReference type="Pfam" id="PF05729">
    <property type="entry name" value="NACHT"/>
    <property type="match status" value="1"/>
</dbReference>
<dbReference type="EMBL" id="VSWD01000006">
    <property type="protein sequence ID" value="KAK3100485.1"/>
    <property type="molecule type" value="Genomic_DNA"/>
</dbReference>
<dbReference type="AlphaFoldDB" id="A0AA88YFC2"/>
<evidence type="ECO:0000313" key="5">
    <source>
        <dbReference type="EMBL" id="KAK3100485.1"/>
    </source>
</evidence>
<feature type="domain" description="NACHT" evidence="4">
    <location>
        <begin position="313"/>
        <end position="416"/>
    </location>
</feature>
<name>A0AA88YFC2_PINIB</name>
<keyword evidence="2" id="KW-0067">ATP-binding</keyword>
<dbReference type="PANTHER" id="PTHR46312:SF2">
    <property type="entry name" value="NUCLEOTIDE-BINDING OLIGOMERIZATION DOMAIN-CONTAINING PROTEIN 2-LIKE"/>
    <property type="match status" value="1"/>
</dbReference>
<keyword evidence="1" id="KW-0547">Nucleotide-binding</keyword>
<dbReference type="SUPFAM" id="SSF52047">
    <property type="entry name" value="RNI-like"/>
    <property type="match status" value="1"/>
</dbReference>
<dbReference type="Gene3D" id="3.80.10.10">
    <property type="entry name" value="Ribonuclease Inhibitor"/>
    <property type="match status" value="1"/>
</dbReference>
<sequence length="1190" mass="136023">MSSFLKQFRRSLKKASNSNEDEARYGRTCCLVLNKSVIVLRCVIEHSFTTQGAPSFEIFLNKNEHALFHLLFKKCCCGHISNVTPLNKSQWELLYVRSSSVNPHGQRGECPCQYAVISGVTPDVMDVSLCCLVLRNICSGVSMPDVDTIRDVRNKLIHASNASLDATMYSTIWTNVENAMLNLAKGVSSSLRDNTQTAVRELENRLMDTQMAMKADNNERFGHLEDKIGRRILQLRKVLLDINIKATQKIQVSPLEKNAKKLPLEHIFAPVVILKDMEQNTLKSHQDTSSNDSVGQKIRHPEDMFYKNGKPVRHIFMKGEAAHGKTVYCKQILRYWCASKQAGVNKEALSNWEKYLGVFDFVFLVMFRFVNKTSTSVTDIIRDEFSQQGREFVDAVQNVLSDEKYRCLILMDGLDEWRFSHCHIQNLRQKGFPNIGNLSTKCSLFVTFRPWMHDIIADMIEDSDKVVNICGLDEQGVTLVIEKILVNYYHMDEKSEKVIETRRKMIEKTKDEKLGSVMQIPLLLASSVMLWFEKEEAFSGNMTNFYISLTQLMIKRALDTHALDQNLIMRLQEKPISELHIPMILQKDRNKTMKTFISVVNALGKLAYKGLVSTEAQLVFGKEELENMVEKDEMEFALKVGLLSHCEAHGCFDEQNVKIIFFHKTIQEFLAAAHLICNKMVVLKEFCNKLHSIEILFDLSNVVLFLSGLSPSIGDEMAQHVSCLANSDSEVCRYRELFSGYFSHKVKLLYDFQVNCYQEMKNEPTDPIKFYGQDVYLEYKGTDIRIIQQSREILDLHNNIVTLKLLDIPNGGQDGISSITISNFLKSTRSLRSLHISGNLRELSNCGCCLPLQDLHLEQVKLSEDALNGFQKVLSSGTNLKSLTLLKVTSSLEGIQGQRLNAFLDVLPNCCDLQALQIDYSSLSNTEDIDVLESALLNLTNLREFYYTGSAGTSPCVPGNLKHDLKFARFLKNLCNLQQLTVWKMSLGDTQLPSPKAMHYASSRHFSNVVTNKRFSQTQPRPVSSMSELESLPSRTNSVSVCKVVQRFDEPNRKSYEHKSPHEKRRIKVDSRLMHDRPYLSFSVDDNSLELTSAWTNIQKLEFRWVFMSPFGWYKFLVSLLDISQSIDVILDDTNIDDDSLNTVRSCPCFIVKWEGKRIVRHSIHFKKVLRKLYNRLSFSRSPILPSKKE</sequence>
<organism evidence="5 6">
    <name type="scientific">Pinctada imbricata</name>
    <name type="common">Atlantic pearl-oyster</name>
    <name type="synonym">Pinctada martensii</name>
    <dbReference type="NCBI Taxonomy" id="66713"/>
    <lineage>
        <taxon>Eukaryota</taxon>
        <taxon>Metazoa</taxon>
        <taxon>Spiralia</taxon>
        <taxon>Lophotrochozoa</taxon>
        <taxon>Mollusca</taxon>
        <taxon>Bivalvia</taxon>
        <taxon>Autobranchia</taxon>
        <taxon>Pteriomorphia</taxon>
        <taxon>Pterioida</taxon>
        <taxon>Pterioidea</taxon>
        <taxon>Pteriidae</taxon>
        <taxon>Pinctada</taxon>
    </lineage>
</organism>
<evidence type="ECO:0000259" key="4">
    <source>
        <dbReference type="PROSITE" id="PS50837"/>
    </source>
</evidence>
<dbReference type="GO" id="GO:0005524">
    <property type="term" value="F:ATP binding"/>
    <property type="evidence" value="ECO:0007669"/>
    <property type="project" value="UniProtKB-KW"/>
</dbReference>
<accession>A0AA88YFC2</accession>
<evidence type="ECO:0000256" key="2">
    <source>
        <dbReference type="ARBA" id="ARBA00022840"/>
    </source>
</evidence>
<dbReference type="InterPro" id="IPR027417">
    <property type="entry name" value="P-loop_NTPase"/>
</dbReference>
<reference evidence="5" key="1">
    <citation type="submission" date="2019-08" db="EMBL/GenBank/DDBJ databases">
        <title>The improved chromosome-level genome for the pearl oyster Pinctada fucata martensii using PacBio sequencing and Hi-C.</title>
        <authorList>
            <person name="Zheng Z."/>
        </authorList>
    </citation>
    <scope>NUCLEOTIDE SEQUENCE</scope>
    <source>
        <strain evidence="5">ZZ-2019</strain>
        <tissue evidence="5">Adductor muscle</tissue>
    </source>
</reference>
<evidence type="ECO:0000256" key="3">
    <source>
        <dbReference type="SAM" id="Coils"/>
    </source>
</evidence>
<evidence type="ECO:0000256" key="1">
    <source>
        <dbReference type="ARBA" id="ARBA00022741"/>
    </source>
</evidence>
<feature type="coiled-coil region" evidence="3">
    <location>
        <begin position="192"/>
        <end position="219"/>
    </location>
</feature>
<dbReference type="InterPro" id="IPR007111">
    <property type="entry name" value="NACHT_NTPase"/>
</dbReference>
<evidence type="ECO:0000313" key="6">
    <source>
        <dbReference type="Proteomes" id="UP001186944"/>
    </source>
</evidence>
<gene>
    <name evidence="5" type="ORF">FSP39_020864</name>
</gene>
<dbReference type="Proteomes" id="UP001186944">
    <property type="component" value="Unassembled WGS sequence"/>
</dbReference>